<keyword evidence="4" id="KW-0732">Signal</keyword>
<dbReference type="Gene3D" id="2.40.10.10">
    <property type="entry name" value="Trypsin-like serine proteases"/>
    <property type="match status" value="2"/>
</dbReference>
<dbReference type="GO" id="GO:0006508">
    <property type="term" value="P:proteolysis"/>
    <property type="evidence" value="ECO:0007669"/>
    <property type="project" value="UniProtKB-KW"/>
</dbReference>
<dbReference type="KEGG" id="eke:EK0264_03190"/>
<evidence type="ECO:0000256" key="2">
    <source>
        <dbReference type="ARBA" id="ARBA00022670"/>
    </source>
</evidence>
<keyword evidence="2 5" id="KW-0645">Protease</keyword>
<dbReference type="PANTHER" id="PTHR43343">
    <property type="entry name" value="PEPTIDASE S12"/>
    <property type="match status" value="1"/>
</dbReference>
<feature type="chain" id="PRO_5038928502" evidence="4">
    <location>
        <begin position="22"/>
        <end position="260"/>
    </location>
</feature>
<dbReference type="InterPro" id="IPR051201">
    <property type="entry name" value="Chloro_Bact_Ser_Proteases"/>
</dbReference>
<gene>
    <name evidence="5" type="ORF">EK0264_03190</name>
</gene>
<evidence type="ECO:0000256" key="1">
    <source>
        <dbReference type="ARBA" id="ARBA00010541"/>
    </source>
</evidence>
<dbReference type="PANTHER" id="PTHR43343:SF3">
    <property type="entry name" value="PROTEASE DO-LIKE 8, CHLOROPLASTIC"/>
    <property type="match status" value="1"/>
</dbReference>
<dbReference type="InterPro" id="IPR009003">
    <property type="entry name" value="Peptidase_S1_PA"/>
</dbReference>
<dbReference type="AlphaFoldDB" id="A0A7L4YTK5"/>
<dbReference type="EMBL" id="CP047156">
    <property type="protein sequence ID" value="QHC02254.1"/>
    <property type="molecule type" value="Genomic_DNA"/>
</dbReference>
<dbReference type="PRINTS" id="PR00834">
    <property type="entry name" value="PROTEASES2C"/>
</dbReference>
<accession>A0A7L4YTK5</accession>
<dbReference type="InterPro" id="IPR001940">
    <property type="entry name" value="Peptidase_S1C"/>
</dbReference>
<evidence type="ECO:0000256" key="3">
    <source>
        <dbReference type="ARBA" id="ARBA00022801"/>
    </source>
</evidence>
<evidence type="ECO:0000313" key="5">
    <source>
        <dbReference type="EMBL" id="QHC02254.1"/>
    </source>
</evidence>
<evidence type="ECO:0000256" key="4">
    <source>
        <dbReference type="SAM" id="SignalP"/>
    </source>
</evidence>
<dbReference type="InParanoid" id="A0A7L4YTK5"/>
<organism evidence="5 6">
    <name type="scientific">Epidermidibacterium keratini</name>
    <dbReference type="NCBI Taxonomy" id="1891644"/>
    <lineage>
        <taxon>Bacteria</taxon>
        <taxon>Bacillati</taxon>
        <taxon>Actinomycetota</taxon>
        <taxon>Actinomycetes</taxon>
        <taxon>Sporichthyales</taxon>
        <taxon>Sporichthyaceae</taxon>
        <taxon>Epidermidibacterium</taxon>
    </lineage>
</organism>
<sequence length="260" mass="25218">MKLRIAALATACGLLGGGVGATAVSLSSMGSPAAVSTSTTSAAGNDATSGTVQAVAAKALPSVVEIGVQTQRASGLGSGVVLSADGNILTNYHVIEAADTGNGQIQVRLSDGTTYDATIVGTNPSADLAVIKASGASGLTPATFADSSKVQVGEEVVAIGAPQGLQNTVTSGIVSYVGRQVSAQQEGSGQDVAYDAIQTDASINPGNSGGPLLNSNGEVIGINSVIYAPSSSNGQAGSVGLGFAIPSNTAADIANQIVGK</sequence>
<feature type="signal peptide" evidence="4">
    <location>
        <begin position="1"/>
        <end position="21"/>
    </location>
</feature>
<dbReference type="GO" id="GO:0004252">
    <property type="term" value="F:serine-type endopeptidase activity"/>
    <property type="evidence" value="ECO:0007669"/>
    <property type="project" value="InterPro"/>
</dbReference>
<comment type="similarity">
    <text evidence="1">Belongs to the peptidase S1C family.</text>
</comment>
<dbReference type="SUPFAM" id="SSF50494">
    <property type="entry name" value="Trypsin-like serine proteases"/>
    <property type="match status" value="1"/>
</dbReference>
<evidence type="ECO:0000313" key="6">
    <source>
        <dbReference type="Proteomes" id="UP000463857"/>
    </source>
</evidence>
<dbReference type="OrthoDB" id="9758917at2"/>
<keyword evidence="6" id="KW-1185">Reference proteome</keyword>
<dbReference type="InterPro" id="IPR043504">
    <property type="entry name" value="Peptidase_S1_PA_chymotrypsin"/>
</dbReference>
<protein>
    <submittedName>
        <fullName evidence="5">Trypsin-like serine protease</fullName>
    </submittedName>
</protein>
<name>A0A7L4YTK5_9ACTN</name>
<dbReference type="Pfam" id="PF13365">
    <property type="entry name" value="Trypsin_2"/>
    <property type="match status" value="1"/>
</dbReference>
<keyword evidence="3" id="KW-0378">Hydrolase</keyword>
<reference evidence="5 6" key="1">
    <citation type="journal article" date="2018" name="Int. J. Syst. Evol. Microbiol.">
        <title>Epidermidibacterium keratini gen. nov., sp. nov., a member of the family Sporichthyaceae, isolated from keratin epidermis.</title>
        <authorList>
            <person name="Lee D.G."/>
            <person name="Trujillo M.E."/>
            <person name="Kang S."/>
            <person name="Nam J.J."/>
            <person name="Kim Y.J."/>
        </authorList>
    </citation>
    <scope>NUCLEOTIDE SEQUENCE [LARGE SCALE GENOMIC DNA]</scope>
    <source>
        <strain evidence="5 6">EPI-7</strain>
    </source>
</reference>
<proteinExistence type="inferred from homology"/>
<dbReference type="Proteomes" id="UP000463857">
    <property type="component" value="Chromosome"/>
</dbReference>